<accession>H1W4F3</accession>
<sequence>MGAGTDPLPLTQDAIAQSEKGLTPQQEPLSEQSSLVLTLIDSLPFLPLPLVEDWMTLTAQAMNEIANPAMRQPVKDRFWEVLVSGEMDVERATIGVAWWTTKGGRELVVGRDAQQVPMMSGAILDESKSSRL</sequence>
<dbReference type="InterPro" id="IPR055334">
    <property type="entry name" value="PEX8-like"/>
</dbReference>
<dbReference type="HOGENOM" id="CLU_1932510_0_0_1"/>
<dbReference type="PANTHER" id="PTHR39214">
    <property type="entry name" value="MICROBODY (PEROXISOME) BIOGENESIS PROTEIN PEROXIN 8 (EUROFUNG)"/>
    <property type="match status" value="1"/>
</dbReference>
<dbReference type="PANTHER" id="PTHR39214:SF1">
    <property type="entry name" value="MICROBODY (PEROXISOME) BIOGENESIS PROTEIN PEROXIN 8 (EUROFUNG)"/>
    <property type="match status" value="1"/>
</dbReference>
<dbReference type="AlphaFoldDB" id="H1W4F3"/>
<reference evidence="2" key="1">
    <citation type="journal article" date="2012" name="Nat. Genet.">
        <title>Lifestyle transitions in plant pathogenic Colletotrichum fungi deciphered by genome and transcriptome analyses.</title>
        <authorList>
            <person name="O'Connell R.J."/>
            <person name="Thon M.R."/>
            <person name="Hacquard S."/>
            <person name="Amyotte S.G."/>
            <person name="Kleemann J."/>
            <person name="Torres M.F."/>
            <person name="Damm U."/>
            <person name="Buiate E.A."/>
            <person name="Epstein L."/>
            <person name="Alkan N."/>
            <person name="Altmueller J."/>
            <person name="Alvarado-Balderrama L."/>
            <person name="Bauser C.A."/>
            <person name="Becker C."/>
            <person name="Birren B.W."/>
            <person name="Chen Z."/>
            <person name="Choi J."/>
            <person name="Crouch J.A."/>
            <person name="Duvick J.P."/>
            <person name="Farman M.A."/>
            <person name="Gan P."/>
            <person name="Heiman D."/>
            <person name="Henrissat B."/>
            <person name="Howard R.J."/>
            <person name="Kabbage M."/>
            <person name="Koch C."/>
            <person name="Kracher B."/>
            <person name="Kubo Y."/>
            <person name="Law A.D."/>
            <person name="Lebrun M.-H."/>
            <person name="Lee Y.-H."/>
            <person name="Miyara I."/>
            <person name="Moore N."/>
            <person name="Neumann U."/>
            <person name="Nordstroem K."/>
            <person name="Panaccione D.G."/>
            <person name="Panstruga R."/>
            <person name="Place M."/>
            <person name="Proctor R.H."/>
            <person name="Prusky D."/>
            <person name="Rech G."/>
            <person name="Reinhardt R."/>
            <person name="Rollins J.A."/>
            <person name="Rounsley S."/>
            <person name="Schardl C.L."/>
            <person name="Schwartz D.C."/>
            <person name="Shenoy N."/>
            <person name="Shirasu K."/>
            <person name="Sikhakolli U.R."/>
            <person name="Stueber K."/>
            <person name="Sukno S.A."/>
            <person name="Sweigard J.A."/>
            <person name="Takano Y."/>
            <person name="Takahara H."/>
            <person name="Trail F."/>
            <person name="van der Does H.C."/>
            <person name="Voll L.M."/>
            <person name="Will I."/>
            <person name="Young S."/>
            <person name="Zeng Q."/>
            <person name="Zhang J."/>
            <person name="Zhou S."/>
            <person name="Dickman M.B."/>
            <person name="Schulze-Lefert P."/>
            <person name="Ver Loren van Themaat E."/>
            <person name="Ma L.-J."/>
            <person name="Vaillancourt L.J."/>
        </authorList>
    </citation>
    <scope>NUCLEOTIDE SEQUENCE [LARGE SCALE GENOMIC DNA]</scope>
    <source>
        <strain evidence="2">IMI 349063</strain>
    </source>
</reference>
<dbReference type="EMBL" id="CACQ02009639">
    <property type="protein sequence ID" value="CCF47366.1"/>
    <property type="molecule type" value="Genomic_DNA"/>
</dbReference>
<gene>
    <name evidence="1" type="ORF">CH063_15783</name>
</gene>
<feature type="non-terminal residue" evidence="1">
    <location>
        <position position="132"/>
    </location>
</feature>
<dbReference type="VEuPathDB" id="FungiDB:CH63R_02757"/>
<proteinExistence type="predicted"/>
<dbReference type="Proteomes" id="UP000007174">
    <property type="component" value="Unassembled WGS sequence"/>
</dbReference>
<organism evidence="1 2">
    <name type="scientific">Colletotrichum higginsianum (strain IMI 349063)</name>
    <name type="common">Crucifer anthracnose fungus</name>
    <dbReference type="NCBI Taxonomy" id="759273"/>
    <lineage>
        <taxon>Eukaryota</taxon>
        <taxon>Fungi</taxon>
        <taxon>Dikarya</taxon>
        <taxon>Ascomycota</taxon>
        <taxon>Pezizomycotina</taxon>
        <taxon>Sordariomycetes</taxon>
        <taxon>Hypocreomycetidae</taxon>
        <taxon>Glomerellales</taxon>
        <taxon>Glomerellaceae</taxon>
        <taxon>Colletotrichum</taxon>
        <taxon>Colletotrichum destructivum species complex</taxon>
    </lineage>
</organism>
<protein>
    <submittedName>
        <fullName evidence="1">Uncharacterized protein</fullName>
    </submittedName>
</protein>
<dbReference type="eggNOG" id="ENOG502S1QP">
    <property type="taxonomic scope" value="Eukaryota"/>
</dbReference>
<evidence type="ECO:0000313" key="2">
    <source>
        <dbReference type="Proteomes" id="UP000007174"/>
    </source>
</evidence>
<name>H1W4F3_COLHI</name>
<dbReference type="STRING" id="759273.H1W4F3"/>
<evidence type="ECO:0000313" key="1">
    <source>
        <dbReference type="EMBL" id="CCF47366.1"/>
    </source>
</evidence>